<reference evidence="1 2" key="1">
    <citation type="submission" date="2019-01" db="EMBL/GenBank/DDBJ databases">
        <title>Zoogloea oleivorans genome sequencing and assembly.</title>
        <authorList>
            <person name="Tancsics A."/>
            <person name="Farkas M."/>
            <person name="Kriszt B."/>
            <person name="Maroti G."/>
            <person name="Horvath B."/>
        </authorList>
    </citation>
    <scope>NUCLEOTIDE SEQUENCE [LARGE SCALE GENOMIC DNA]</scope>
    <source>
        <strain evidence="1 2">Buc</strain>
    </source>
</reference>
<gene>
    <name evidence="1" type="ORF">ETQ85_06365</name>
</gene>
<dbReference type="Proteomes" id="UP000389128">
    <property type="component" value="Unassembled WGS sequence"/>
</dbReference>
<protein>
    <recommendedName>
        <fullName evidence="3">General secretion pathway protein GspM</fullName>
    </recommendedName>
</protein>
<dbReference type="InterPro" id="IPR034756">
    <property type="entry name" value="T2SSM_b"/>
</dbReference>
<dbReference type="NCBIfam" id="NF040576">
    <property type="entry name" value="T2SS_GspM_XpsM"/>
    <property type="match status" value="1"/>
</dbReference>
<proteinExistence type="predicted"/>
<evidence type="ECO:0000313" key="1">
    <source>
        <dbReference type="EMBL" id="TYC60129.1"/>
    </source>
</evidence>
<comment type="caution">
    <text evidence="1">The sequence shown here is derived from an EMBL/GenBank/DDBJ whole genome shotgun (WGS) entry which is preliminary data.</text>
</comment>
<name>A0A6C2D309_9RHOO</name>
<accession>A0A6C2D309</accession>
<dbReference type="AlphaFoldDB" id="A0A6C2D309"/>
<keyword evidence="2" id="KW-1185">Reference proteome</keyword>
<dbReference type="RefSeq" id="WP_148578218.1">
    <property type="nucleotide sequence ID" value="NZ_SDKK01000005.1"/>
</dbReference>
<organism evidence="1 2">
    <name type="scientific">Zoogloea oleivorans</name>
    <dbReference type="NCBI Taxonomy" id="1552750"/>
    <lineage>
        <taxon>Bacteria</taxon>
        <taxon>Pseudomonadati</taxon>
        <taxon>Pseudomonadota</taxon>
        <taxon>Betaproteobacteria</taxon>
        <taxon>Rhodocyclales</taxon>
        <taxon>Zoogloeaceae</taxon>
        <taxon>Zoogloea</taxon>
    </lineage>
</organism>
<dbReference type="Pfam" id="PF10741">
    <property type="entry name" value="T2SSM_b"/>
    <property type="match status" value="1"/>
</dbReference>
<dbReference type="OrthoDB" id="8904003at2"/>
<dbReference type="EMBL" id="SDKK01000005">
    <property type="protein sequence ID" value="TYC60129.1"/>
    <property type="molecule type" value="Genomic_DNA"/>
</dbReference>
<sequence length="183" mass="19627">MSLIRYRALISVGGAFCIVLASLAAAAWYGWERYLQAEVALQNIEPRYARLLGLQMADAPLKKAVIDAYAGLRRWSYPSDQDVGKAGNDVQQRARQAAELGGMTIVSSQVLSVRVENGLEQIPVSLTLEGALQSLQATLAAMTGGAPALFVDSLSVRAIDKGDVKLPQQVSVTMVVVSLRVQP</sequence>
<evidence type="ECO:0008006" key="3">
    <source>
        <dbReference type="Google" id="ProtNLM"/>
    </source>
</evidence>
<evidence type="ECO:0000313" key="2">
    <source>
        <dbReference type="Proteomes" id="UP000389128"/>
    </source>
</evidence>